<evidence type="ECO:0000313" key="13">
    <source>
        <dbReference type="Proteomes" id="UP001174909"/>
    </source>
</evidence>
<reference evidence="12" key="1">
    <citation type="submission" date="2023-03" db="EMBL/GenBank/DDBJ databases">
        <authorList>
            <person name="Steffen K."/>
            <person name="Cardenas P."/>
        </authorList>
    </citation>
    <scope>NUCLEOTIDE SEQUENCE</scope>
</reference>
<dbReference type="PANTHER" id="PTHR10857">
    <property type="entry name" value="COPINE"/>
    <property type="match status" value="1"/>
</dbReference>
<dbReference type="PANTHER" id="PTHR10857:SF102">
    <property type="entry name" value="C2 DOMAIN-CONTAINING PROTEIN"/>
    <property type="match status" value="1"/>
</dbReference>
<dbReference type="InterPro" id="IPR045052">
    <property type="entry name" value="Copine"/>
</dbReference>
<dbReference type="CDD" id="cd04048">
    <property type="entry name" value="C2A_Copine"/>
    <property type="match status" value="1"/>
</dbReference>
<feature type="domain" description="C2" evidence="11">
    <location>
        <begin position="1"/>
        <end position="105"/>
    </location>
</feature>
<evidence type="ECO:0000256" key="10">
    <source>
        <dbReference type="ARBA" id="ARBA00023242"/>
    </source>
</evidence>
<evidence type="ECO:0000256" key="1">
    <source>
        <dbReference type="ARBA" id="ARBA00004123"/>
    </source>
</evidence>
<name>A0AA35TSH6_GEOBA</name>
<dbReference type="Pfam" id="PF00168">
    <property type="entry name" value="C2"/>
    <property type="match status" value="2"/>
</dbReference>
<keyword evidence="8" id="KW-0106">Calcium</keyword>
<feature type="domain" description="C2" evidence="11">
    <location>
        <begin position="129"/>
        <end position="254"/>
    </location>
</feature>
<keyword evidence="9" id="KW-0472">Membrane</keyword>
<dbReference type="Pfam" id="PF07002">
    <property type="entry name" value="Copine"/>
    <property type="match status" value="1"/>
</dbReference>
<dbReference type="InterPro" id="IPR035892">
    <property type="entry name" value="C2_domain_sf"/>
</dbReference>
<keyword evidence="6" id="KW-0479">Metal-binding</keyword>
<dbReference type="GO" id="GO:0005544">
    <property type="term" value="F:calcium-dependent phospholipid binding"/>
    <property type="evidence" value="ECO:0007669"/>
    <property type="project" value="InterPro"/>
</dbReference>
<feature type="non-terminal residue" evidence="12">
    <location>
        <position position="1"/>
    </location>
</feature>
<evidence type="ECO:0000256" key="2">
    <source>
        <dbReference type="ARBA" id="ARBA00004236"/>
    </source>
</evidence>
<dbReference type="InterPro" id="IPR010734">
    <property type="entry name" value="Copine_C"/>
</dbReference>
<keyword evidence="5" id="KW-0963">Cytoplasm</keyword>
<dbReference type="SMART" id="SM00239">
    <property type="entry name" value="C2"/>
    <property type="match status" value="2"/>
</dbReference>
<dbReference type="SUPFAM" id="SSF49562">
    <property type="entry name" value="C2 domain (Calcium/lipid-binding domain, CaLB)"/>
    <property type="match status" value="2"/>
</dbReference>
<sequence length="427" mass="47209">MAAYPPVVTGPASRVELRISCKGLIRADLLSKLDPRCGRTETIKNQHNPQFVKAIEMTYQFECIQKMRFEVYDVDDSVLSPDFCLGYTECTLAEVGEIASTQKTVALYVIIVSLRSLTKKLTNDQITADCGTITIAAEEISGNNQLLELQFSAKSLDKKDFLGKSDPYLDFARQNPDGTYSAVHRIPHVLKTLNPHWPAFKVQSRLLCGGDPSRSVRVRCYDWDEASSPDLIGEFFTTMAEMGQAAEGKTLEWEAIHPEKKRKKKNYKNSGTISLHSFKSTKLYSFLDYIMGGCQINFTIGIDFTGSNGNPRNPTSLHYINPSCPNEYTMALWAVGGVCQDYDTDKLFPAFGFGAKVGGKVSHEFPLNGQWDNPYCAGIQGVVQAYHQSLQTAELYGPTNVAPIINHVAHFAAQAAGTDQQGPSTTQ</sequence>
<gene>
    <name evidence="12" type="ORF">GBAR_LOCUS28597</name>
</gene>
<evidence type="ECO:0000256" key="3">
    <source>
        <dbReference type="ARBA" id="ARBA00004496"/>
    </source>
</evidence>
<comment type="caution">
    <text evidence="12">The sequence shown here is derived from an EMBL/GenBank/DDBJ whole genome shotgun (WGS) entry which is preliminary data.</text>
</comment>
<dbReference type="GO" id="GO:0071277">
    <property type="term" value="P:cellular response to calcium ion"/>
    <property type="evidence" value="ECO:0007669"/>
    <property type="project" value="TreeGrafter"/>
</dbReference>
<dbReference type="GO" id="GO:0005886">
    <property type="term" value="C:plasma membrane"/>
    <property type="evidence" value="ECO:0007669"/>
    <property type="project" value="UniProtKB-SubCell"/>
</dbReference>
<evidence type="ECO:0000256" key="7">
    <source>
        <dbReference type="ARBA" id="ARBA00022737"/>
    </source>
</evidence>
<keyword evidence="10" id="KW-0539">Nucleus</keyword>
<keyword evidence="7" id="KW-0677">Repeat</keyword>
<dbReference type="InterPro" id="IPR037768">
    <property type="entry name" value="C2B_Copine"/>
</dbReference>
<dbReference type="InterPro" id="IPR000008">
    <property type="entry name" value="C2_dom"/>
</dbReference>
<proteinExistence type="predicted"/>
<accession>A0AA35TSH6</accession>
<comment type="subcellular location">
    <subcellularLocation>
        <location evidence="2">Cell membrane</location>
    </subcellularLocation>
    <subcellularLocation>
        <location evidence="3">Cytoplasm</location>
    </subcellularLocation>
    <subcellularLocation>
        <location evidence="1">Nucleus</location>
    </subcellularLocation>
</comment>
<evidence type="ECO:0000256" key="9">
    <source>
        <dbReference type="ARBA" id="ARBA00023136"/>
    </source>
</evidence>
<evidence type="ECO:0000259" key="11">
    <source>
        <dbReference type="PROSITE" id="PS50004"/>
    </source>
</evidence>
<protein>
    <submittedName>
        <fullName evidence="12">Copine-1</fullName>
    </submittedName>
</protein>
<dbReference type="GO" id="GO:0046872">
    <property type="term" value="F:metal ion binding"/>
    <property type="evidence" value="ECO:0007669"/>
    <property type="project" value="UniProtKB-KW"/>
</dbReference>
<dbReference type="Gene3D" id="2.60.40.150">
    <property type="entry name" value="C2 domain"/>
    <property type="match status" value="2"/>
</dbReference>
<dbReference type="PROSITE" id="PS50004">
    <property type="entry name" value="C2"/>
    <property type="match status" value="2"/>
</dbReference>
<dbReference type="CDD" id="cd04047">
    <property type="entry name" value="C2B_Copine"/>
    <property type="match status" value="1"/>
</dbReference>
<dbReference type="Proteomes" id="UP001174909">
    <property type="component" value="Unassembled WGS sequence"/>
</dbReference>
<evidence type="ECO:0000256" key="8">
    <source>
        <dbReference type="ARBA" id="ARBA00022837"/>
    </source>
</evidence>
<evidence type="ECO:0000256" key="6">
    <source>
        <dbReference type="ARBA" id="ARBA00022723"/>
    </source>
</evidence>
<dbReference type="AlphaFoldDB" id="A0AA35TSH6"/>
<dbReference type="GO" id="GO:0005737">
    <property type="term" value="C:cytoplasm"/>
    <property type="evidence" value="ECO:0007669"/>
    <property type="project" value="UniProtKB-SubCell"/>
</dbReference>
<dbReference type="EMBL" id="CASHTH010003999">
    <property type="protein sequence ID" value="CAI8052266.1"/>
    <property type="molecule type" value="Genomic_DNA"/>
</dbReference>
<keyword evidence="13" id="KW-1185">Reference proteome</keyword>
<dbReference type="GO" id="GO:0005634">
    <property type="term" value="C:nucleus"/>
    <property type="evidence" value="ECO:0007669"/>
    <property type="project" value="UniProtKB-SubCell"/>
</dbReference>
<keyword evidence="4" id="KW-1003">Cell membrane</keyword>
<evidence type="ECO:0000256" key="5">
    <source>
        <dbReference type="ARBA" id="ARBA00022490"/>
    </source>
</evidence>
<evidence type="ECO:0000313" key="12">
    <source>
        <dbReference type="EMBL" id="CAI8052266.1"/>
    </source>
</evidence>
<organism evidence="12 13">
    <name type="scientific">Geodia barretti</name>
    <name type="common">Barrett's horny sponge</name>
    <dbReference type="NCBI Taxonomy" id="519541"/>
    <lineage>
        <taxon>Eukaryota</taxon>
        <taxon>Metazoa</taxon>
        <taxon>Porifera</taxon>
        <taxon>Demospongiae</taxon>
        <taxon>Heteroscleromorpha</taxon>
        <taxon>Tetractinellida</taxon>
        <taxon>Astrophorina</taxon>
        <taxon>Geodiidae</taxon>
        <taxon>Geodia</taxon>
    </lineage>
</organism>
<dbReference type="FunFam" id="2.60.40.150:FF:000042">
    <property type="entry name" value="Copine 3"/>
    <property type="match status" value="1"/>
</dbReference>
<evidence type="ECO:0000256" key="4">
    <source>
        <dbReference type="ARBA" id="ARBA00022475"/>
    </source>
</evidence>